<dbReference type="SUPFAM" id="SSF55068">
    <property type="entry name" value="Peptide methionine sulfoxide reductase"/>
    <property type="match status" value="1"/>
</dbReference>
<evidence type="ECO:0000313" key="7">
    <source>
        <dbReference type="Proteomes" id="UP000634668"/>
    </source>
</evidence>
<keyword evidence="2" id="KW-0560">Oxidoreductase</keyword>
<evidence type="ECO:0000259" key="5">
    <source>
        <dbReference type="Pfam" id="PF01625"/>
    </source>
</evidence>
<dbReference type="AlphaFoldDB" id="A0A918MJC4"/>
<organism evidence="6 7">
    <name type="scientific">Arenibacter certesii</name>
    <dbReference type="NCBI Taxonomy" id="228955"/>
    <lineage>
        <taxon>Bacteria</taxon>
        <taxon>Pseudomonadati</taxon>
        <taxon>Bacteroidota</taxon>
        <taxon>Flavobacteriia</taxon>
        <taxon>Flavobacteriales</taxon>
        <taxon>Flavobacteriaceae</taxon>
        <taxon>Arenibacter</taxon>
    </lineage>
</organism>
<dbReference type="EMBL" id="BMWP01000008">
    <property type="protein sequence ID" value="GGW30462.1"/>
    <property type="molecule type" value="Genomic_DNA"/>
</dbReference>
<dbReference type="Proteomes" id="UP000634668">
    <property type="component" value="Unassembled WGS sequence"/>
</dbReference>
<reference evidence="6" key="2">
    <citation type="submission" date="2020-09" db="EMBL/GenBank/DDBJ databases">
        <authorList>
            <person name="Sun Q."/>
            <person name="Kim S."/>
        </authorList>
    </citation>
    <scope>NUCLEOTIDE SEQUENCE</scope>
    <source>
        <strain evidence="6">KCTC 12113</strain>
    </source>
</reference>
<proteinExistence type="predicted"/>
<protein>
    <recommendedName>
        <fullName evidence="1">peptide-methionine (S)-S-oxide reductase</fullName>
        <ecNumber evidence="1">1.8.4.11</ecNumber>
    </recommendedName>
</protein>
<comment type="catalytic activity">
    <reaction evidence="3">
        <text>L-methionyl-[protein] + [thioredoxin]-disulfide + H2O = L-methionyl-(S)-S-oxide-[protein] + [thioredoxin]-dithiol</text>
        <dbReference type="Rhea" id="RHEA:14217"/>
        <dbReference type="Rhea" id="RHEA-COMP:10698"/>
        <dbReference type="Rhea" id="RHEA-COMP:10700"/>
        <dbReference type="Rhea" id="RHEA-COMP:12313"/>
        <dbReference type="Rhea" id="RHEA-COMP:12315"/>
        <dbReference type="ChEBI" id="CHEBI:15377"/>
        <dbReference type="ChEBI" id="CHEBI:16044"/>
        <dbReference type="ChEBI" id="CHEBI:29950"/>
        <dbReference type="ChEBI" id="CHEBI:44120"/>
        <dbReference type="ChEBI" id="CHEBI:50058"/>
        <dbReference type="EC" id="1.8.4.11"/>
    </reaction>
</comment>
<dbReference type="InterPro" id="IPR002569">
    <property type="entry name" value="Met_Sox_Rdtase_MsrA_dom"/>
</dbReference>
<feature type="domain" description="Peptide methionine sulphoxide reductase MsrA" evidence="5">
    <location>
        <begin position="7"/>
        <end position="142"/>
    </location>
</feature>
<evidence type="ECO:0000256" key="1">
    <source>
        <dbReference type="ARBA" id="ARBA00012502"/>
    </source>
</evidence>
<dbReference type="InterPro" id="IPR036509">
    <property type="entry name" value="Met_Sox_Rdtase_MsrA_sf"/>
</dbReference>
<accession>A0A918MJC4</accession>
<comment type="catalytic activity">
    <reaction evidence="4">
        <text>[thioredoxin]-disulfide + L-methionine + H2O = L-methionine (S)-S-oxide + [thioredoxin]-dithiol</text>
        <dbReference type="Rhea" id="RHEA:19993"/>
        <dbReference type="Rhea" id="RHEA-COMP:10698"/>
        <dbReference type="Rhea" id="RHEA-COMP:10700"/>
        <dbReference type="ChEBI" id="CHEBI:15377"/>
        <dbReference type="ChEBI" id="CHEBI:29950"/>
        <dbReference type="ChEBI" id="CHEBI:50058"/>
        <dbReference type="ChEBI" id="CHEBI:57844"/>
        <dbReference type="ChEBI" id="CHEBI:58772"/>
        <dbReference type="EC" id="1.8.4.11"/>
    </reaction>
</comment>
<evidence type="ECO:0000256" key="4">
    <source>
        <dbReference type="ARBA" id="ARBA00048782"/>
    </source>
</evidence>
<dbReference type="RefSeq" id="WP_026812826.1">
    <property type="nucleotide sequence ID" value="NZ_BMWP01000008.1"/>
</dbReference>
<dbReference type="Gene3D" id="3.30.1060.10">
    <property type="entry name" value="Peptide methionine sulphoxide reductase MsrA"/>
    <property type="match status" value="1"/>
</dbReference>
<reference evidence="6" key="1">
    <citation type="journal article" date="2014" name="Int. J. Syst. Evol. Microbiol.">
        <title>Complete genome sequence of Corynebacterium casei LMG S-19264T (=DSM 44701T), isolated from a smear-ripened cheese.</title>
        <authorList>
            <consortium name="US DOE Joint Genome Institute (JGI-PGF)"/>
            <person name="Walter F."/>
            <person name="Albersmeier A."/>
            <person name="Kalinowski J."/>
            <person name="Ruckert C."/>
        </authorList>
    </citation>
    <scope>NUCLEOTIDE SEQUENCE</scope>
    <source>
        <strain evidence="6">KCTC 12113</strain>
    </source>
</reference>
<name>A0A918MJC4_9FLAO</name>
<evidence type="ECO:0000313" key="6">
    <source>
        <dbReference type="EMBL" id="GGW30462.1"/>
    </source>
</evidence>
<dbReference type="PANTHER" id="PTHR43774">
    <property type="entry name" value="PEPTIDE METHIONINE SULFOXIDE REDUCTASE"/>
    <property type="match status" value="1"/>
</dbReference>
<comment type="caution">
    <text evidence="6">The sequence shown here is derived from an EMBL/GenBank/DDBJ whole genome shotgun (WGS) entry which is preliminary data.</text>
</comment>
<sequence length="165" mass="18741">MAKTSEIAFGGGCHWCTEAVFQALKGVAYVKQGFVASAGEANTFSEAVIVAYSNTKINLEDLILIHLHTHNATSSHSMRKKYRSAIYTFNVADADRATKALQRFQIHFEAKLITKVLPFVAFKSSDPMFHNYYLRDKEKPFCQLYIAPKLKLLQEKFKNFVDHSK</sequence>
<dbReference type="PANTHER" id="PTHR43774:SF1">
    <property type="entry name" value="PEPTIDE METHIONINE SULFOXIDE REDUCTASE MSRA 2"/>
    <property type="match status" value="1"/>
</dbReference>
<dbReference type="Pfam" id="PF01625">
    <property type="entry name" value="PMSR"/>
    <property type="match status" value="1"/>
</dbReference>
<gene>
    <name evidence="6" type="primary">msrA1</name>
    <name evidence="6" type="ORF">GCM10007383_14590</name>
</gene>
<keyword evidence="7" id="KW-1185">Reference proteome</keyword>
<dbReference type="EC" id="1.8.4.11" evidence="1"/>
<evidence type="ECO:0000256" key="2">
    <source>
        <dbReference type="ARBA" id="ARBA00023002"/>
    </source>
</evidence>
<dbReference type="GO" id="GO:0008113">
    <property type="term" value="F:peptide-methionine (S)-S-oxide reductase activity"/>
    <property type="evidence" value="ECO:0007669"/>
    <property type="project" value="UniProtKB-EC"/>
</dbReference>
<evidence type="ECO:0000256" key="3">
    <source>
        <dbReference type="ARBA" id="ARBA00047806"/>
    </source>
</evidence>